<evidence type="ECO:0000313" key="2">
    <source>
        <dbReference type="Proteomes" id="UP000712600"/>
    </source>
</evidence>
<comment type="caution">
    <text evidence="1">The sequence shown here is derived from an EMBL/GenBank/DDBJ whole genome shotgun (WGS) entry which is preliminary data.</text>
</comment>
<name>A0A8S9SUJ1_BRACR</name>
<reference evidence="1" key="1">
    <citation type="submission" date="2019-12" db="EMBL/GenBank/DDBJ databases">
        <title>Genome sequencing and annotation of Brassica cretica.</title>
        <authorList>
            <person name="Studholme D.J."/>
            <person name="Sarris P."/>
        </authorList>
    </citation>
    <scope>NUCLEOTIDE SEQUENCE</scope>
    <source>
        <strain evidence="1">PFS-109/04</strain>
        <tissue evidence="1">Leaf</tissue>
    </source>
</reference>
<accession>A0A8S9SUJ1</accession>
<dbReference type="EMBL" id="QGKX02000004">
    <property type="protein sequence ID" value="KAF3603955.1"/>
    <property type="molecule type" value="Genomic_DNA"/>
</dbReference>
<organism evidence="1 2">
    <name type="scientific">Brassica cretica</name>
    <name type="common">Mustard</name>
    <dbReference type="NCBI Taxonomy" id="69181"/>
    <lineage>
        <taxon>Eukaryota</taxon>
        <taxon>Viridiplantae</taxon>
        <taxon>Streptophyta</taxon>
        <taxon>Embryophyta</taxon>
        <taxon>Tracheophyta</taxon>
        <taxon>Spermatophyta</taxon>
        <taxon>Magnoliopsida</taxon>
        <taxon>eudicotyledons</taxon>
        <taxon>Gunneridae</taxon>
        <taxon>Pentapetalae</taxon>
        <taxon>rosids</taxon>
        <taxon>malvids</taxon>
        <taxon>Brassicales</taxon>
        <taxon>Brassicaceae</taxon>
        <taxon>Brassiceae</taxon>
        <taxon>Brassica</taxon>
    </lineage>
</organism>
<protein>
    <submittedName>
        <fullName evidence="1">Uncharacterized protein</fullName>
    </submittedName>
</protein>
<dbReference type="Proteomes" id="UP000712600">
    <property type="component" value="Unassembled WGS sequence"/>
</dbReference>
<gene>
    <name evidence="1" type="ORF">F2Q69_00033631</name>
</gene>
<proteinExistence type="predicted"/>
<dbReference type="AlphaFoldDB" id="A0A8S9SUJ1"/>
<sequence length="86" mass="9218">MVALESRDSKRLVSYDRLNERPFIKQIGKGDSRLPSAGISGELVDLSSGRGGGGGTISYVSDGSISVELQRLGFLRNKIMGNNGLY</sequence>
<evidence type="ECO:0000313" key="1">
    <source>
        <dbReference type="EMBL" id="KAF3603955.1"/>
    </source>
</evidence>